<dbReference type="Gene3D" id="3.20.20.80">
    <property type="entry name" value="Glycosidases"/>
    <property type="match status" value="1"/>
</dbReference>
<name>A0A6A4Z1J4_APHAT</name>
<evidence type="ECO:0000256" key="2">
    <source>
        <dbReference type="ARBA" id="ARBA00023295"/>
    </source>
</evidence>
<feature type="chain" id="PRO_5025545577" description="GH18 domain-containing protein" evidence="3">
    <location>
        <begin position="21"/>
        <end position="394"/>
    </location>
</feature>
<evidence type="ECO:0000256" key="3">
    <source>
        <dbReference type="SAM" id="SignalP"/>
    </source>
</evidence>
<proteinExistence type="predicted"/>
<dbReference type="PANTHER" id="PTHR46290:SF1">
    <property type="entry name" value="DI-N-ACETYLCHITOBIASE"/>
    <property type="match status" value="1"/>
</dbReference>
<dbReference type="PROSITE" id="PS51257">
    <property type="entry name" value="PROKAR_LIPOPROTEIN"/>
    <property type="match status" value="1"/>
</dbReference>
<gene>
    <name evidence="5" type="ORF">AaE_014896</name>
</gene>
<dbReference type="InterPro" id="IPR001223">
    <property type="entry name" value="Glyco_hydro18_cat"/>
</dbReference>
<evidence type="ECO:0000313" key="5">
    <source>
        <dbReference type="EMBL" id="KAF0704518.1"/>
    </source>
</evidence>
<evidence type="ECO:0000313" key="6">
    <source>
        <dbReference type="Proteomes" id="UP000469452"/>
    </source>
</evidence>
<dbReference type="GO" id="GO:0009313">
    <property type="term" value="P:oligosaccharide catabolic process"/>
    <property type="evidence" value="ECO:0007669"/>
    <property type="project" value="TreeGrafter"/>
</dbReference>
<dbReference type="InterPro" id="IPR029070">
    <property type="entry name" value="Chitinase_insertion_sf"/>
</dbReference>
<dbReference type="GO" id="GO:0016798">
    <property type="term" value="F:hydrolase activity, acting on glycosyl bonds"/>
    <property type="evidence" value="ECO:0007669"/>
    <property type="project" value="UniProtKB-KW"/>
</dbReference>
<feature type="signal peptide" evidence="3">
    <location>
        <begin position="1"/>
        <end position="20"/>
    </location>
</feature>
<dbReference type="PROSITE" id="PS51910">
    <property type="entry name" value="GH18_2"/>
    <property type="match status" value="1"/>
</dbReference>
<dbReference type="SUPFAM" id="SSF51445">
    <property type="entry name" value="(Trans)glycosidases"/>
    <property type="match status" value="1"/>
</dbReference>
<dbReference type="EMBL" id="VJMI01020404">
    <property type="protein sequence ID" value="KAF0704518.1"/>
    <property type="molecule type" value="Genomic_DNA"/>
</dbReference>
<dbReference type="GO" id="GO:0008061">
    <property type="term" value="F:chitin binding"/>
    <property type="evidence" value="ECO:0007669"/>
    <property type="project" value="InterPro"/>
</dbReference>
<dbReference type="InterPro" id="IPR017853">
    <property type="entry name" value="GH"/>
</dbReference>
<dbReference type="VEuPathDB" id="FungiDB:H257_03596"/>
<protein>
    <recommendedName>
        <fullName evidence="4">GH18 domain-containing protein</fullName>
    </recommendedName>
</protein>
<dbReference type="SMART" id="SM00636">
    <property type="entry name" value="Glyco_18"/>
    <property type="match status" value="1"/>
</dbReference>
<dbReference type="PANTHER" id="PTHR46290">
    <property type="entry name" value="DI-N-ACETYLCHITOBIASE"/>
    <property type="match status" value="1"/>
</dbReference>
<dbReference type="InterPro" id="IPR011583">
    <property type="entry name" value="Chitinase_II/V-like_cat"/>
</dbReference>
<dbReference type="Pfam" id="PF00704">
    <property type="entry name" value="Glyco_hydro_18"/>
    <property type="match status" value="1"/>
</dbReference>
<evidence type="ECO:0000256" key="1">
    <source>
        <dbReference type="ARBA" id="ARBA00022801"/>
    </source>
</evidence>
<keyword evidence="2" id="KW-0326">Glycosidase</keyword>
<evidence type="ECO:0000259" key="4">
    <source>
        <dbReference type="PROSITE" id="PS51910"/>
    </source>
</evidence>
<dbReference type="Proteomes" id="UP000469452">
    <property type="component" value="Unassembled WGS sequence"/>
</dbReference>
<keyword evidence="1" id="KW-0378">Hydrolase</keyword>
<organism evidence="5 6">
    <name type="scientific">Aphanomyces astaci</name>
    <name type="common">Crayfish plague agent</name>
    <dbReference type="NCBI Taxonomy" id="112090"/>
    <lineage>
        <taxon>Eukaryota</taxon>
        <taxon>Sar</taxon>
        <taxon>Stramenopiles</taxon>
        <taxon>Oomycota</taxon>
        <taxon>Saprolegniomycetes</taxon>
        <taxon>Saprolegniales</taxon>
        <taxon>Verrucalvaceae</taxon>
        <taxon>Aphanomyces</taxon>
    </lineage>
</organism>
<keyword evidence="3" id="KW-0732">Signal</keyword>
<dbReference type="GO" id="GO:0005615">
    <property type="term" value="C:extracellular space"/>
    <property type="evidence" value="ECO:0007669"/>
    <property type="project" value="TreeGrafter"/>
</dbReference>
<feature type="domain" description="GH18" evidence="4">
    <location>
        <begin position="1"/>
        <end position="383"/>
    </location>
</feature>
<comment type="caution">
    <text evidence="5">The sequence shown here is derived from an EMBL/GenBank/DDBJ whole genome shotgun (WGS) entry which is preliminary data.</text>
</comment>
<accession>A0A6A4Z1J4</accession>
<dbReference type="AlphaFoldDB" id="A0A6A4Z1J4"/>
<reference evidence="5 6" key="1">
    <citation type="submission" date="2019-06" db="EMBL/GenBank/DDBJ databases">
        <title>Genomics analysis of Aphanomyces spp. identifies a new class of oomycete effector associated with host adaptation.</title>
        <authorList>
            <person name="Gaulin E."/>
        </authorList>
    </citation>
    <scope>NUCLEOTIDE SEQUENCE [LARGE SCALE GENOMIC DNA]</scope>
    <source>
        <strain evidence="5 6">E</strain>
    </source>
</reference>
<dbReference type="InterPro" id="IPR051887">
    <property type="entry name" value="GH18_Domain-Containing"/>
</dbReference>
<sequence>MMAWRSFGTWSVVCATLASCLEWNAREANALSSCPCAHLSLCLPVSRTPAFEVFAFSPSANSTNWHYYDFDTLTTIAWNLDKELLCYAHAHDVKIVVQHNFDDVHMLCDQAARADWIEATYNSIVDNYADGVNIDTEVAMSGATAKCQTLLVKELRARLVASKFTRHAQASISFDVPWAPHGIDQRYYDWVGLATHADLLFVMSYDMRSQIYYQCIAGANSPLALVKQGLEEYIVAYDIAPRKLVLGLPWYAYKYPCEPHDQPGYKSARPICHIPPVPFRGAPCSDAAGSQVDYKQVQMYLSDPDSVHGWDPMSQSPFLMVHTPNATWQIWYDNVTSLGVKYQMARELDLRGVGMWHVDALDYSGKDDPVASTLAMWQALRKAVPVAPVYKSID</sequence>
<dbReference type="Gene3D" id="3.10.50.10">
    <property type="match status" value="1"/>
</dbReference>